<dbReference type="GO" id="GO:0003924">
    <property type="term" value="F:GTPase activity"/>
    <property type="evidence" value="ECO:0007669"/>
    <property type="project" value="InterPro"/>
</dbReference>
<proteinExistence type="predicted"/>
<dbReference type="eggNOG" id="COG0699">
    <property type="taxonomic scope" value="Bacteria"/>
</dbReference>
<dbReference type="GO" id="GO:0005829">
    <property type="term" value="C:cytosol"/>
    <property type="evidence" value="ECO:0007669"/>
    <property type="project" value="TreeGrafter"/>
</dbReference>
<dbReference type="GO" id="GO:0005525">
    <property type="term" value="F:GTP binding"/>
    <property type="evidence" value="ECO:0007669"/>
    <property type="project" value="InterPro"/>
</dbReference>
<feature type="transmembrane region" description="Helical" evidence="1">
    <location>
        <begin position="414"/>
        <end position="435"/>
    </location>
</feature>
<reference evidence="3 4" key="1">
    <citation type="journal article" date="2010" name="Stand. Genomic Sci.">
        <title>Complete genome sequence of Arcanobacterium haemolyticum type strain (11018).</title>
        <authorList>
            <person name="Yasawong M."/>
            <person name="Teshima H."/>
            <person name="Lapidus A."/>
            <person name="Nolan M."/>
            <person name="Lucas S."/>
            <person name="Glavina Del Rio T."/>
            <person name="Tice H."/>
            <person name="Cheng J."/>
            <person name="Bruce D."/>
            <person name="Detter C."/>
            <person name="Tapia R."/>
            <person name="Han C."/>
            <person name="Goodwin L."/>
            <person name="Pitluck S."/>
            <person name="Liolios K."/>
            <person name="Ivanova N."/>
            <person name="Mavromatis K."/>
            <person name="Mikhailova N."/>
            <person name="Pati A."/>
            <person name="Chen A."/>
            <person name="Palaniappan K."/>
            <person name="Land M."/>
            <person name="Hauser L."/>
            <person name="Chang Y."/>
            <person name="Jeffries C."/>
            <person name="Rohde M."/>
            <person name="Sikorski J."/>
            <person name="Pukall R."/>
            <person name="Goker M."/>
            <person name="Woyke T."/>
            <person name="Bristow J."/>
            <person name="Eisen J."/>
            <person name="Markowitz V."/>
            <person name="Hugenholtz P."/>
            <person name="Kyrpides N."/>
            <person name="Klenk H."/>
        </authorList>
    </citation>
    <scope>NUCLEOTIDE SEQUENCE [LARGE SCALE GENOMIC DNA]</scope>
    <source>
        <strain evidence="4">ATCC 9345 / DSM 20595 / CCUG 17215 / LMG 16163 / NBRC 15585 / NCTC 8452 / 11018</strain>
    </source>
</reference>
<evidence type="ECO:0000313" key="4">
    <source>
        <dbReference type="Proteomes" id="UP000000376"/>
    </source>
</evidence>
<keyword evidence="1" id="KW-1133">Transmembrane helix</keyword>
<dbReference type="Pfam" id="PF00009">
    <property type="entry name" value="GTP_EFTU"/>
    <property type="match status" value="1"/>
</dbReference>
<dbReference type="STRING" id="644284.Arch_0450"/>
<dbReference type="InterPro" id="IPR000795">
    <property type="entry name" value="T_Tr_GTP-bd_dom"/>
</dbReference>
<sequence length="488" mass="52895">MMNERQSQRLQGAEAVATRLKNLQEAVAAGGQFFDPFVSARAQDDLSRTQERMNLGLDVTVVALVGGTGSGKSSLFNAITGLEFADSGDIRPTTERAAACVYGVDATALLDYLAVDHDRRINHTSELNEGVSTFERLVLVDLPDHDSIAVKHSLEVARLLPMIDVLIWVLDPQKYADQVLHASYLEQLSDRSDAMVVVINQIDTVRKSHRDLLINDVRALLAKDGLPDVPIVTTSALLGDGIEVLRDTIRTAMDKPSIAATTAAAELDAIGRRLRVNVGNEESDLRGKERDDMISRIAGASGVGAATESIRNAGQSLLATAYVQPEKLGQSMSVAIRDSWINTVRRGLPYIWQQAAESCVASAERIRNSTGVAVRSIEPPQIVRTKAWILSAIAVLVSATGITLGAIGLPYTSIVWRLGMILSGLLIGGALYAYATIDLRWQAEQLATQYEHDVHQALSAVVDEEMVEAPAEVLIKHKTTRIALETFT</sequence>
<dbReference type="SUPFAM" id="SSF52540">
    <property type="entry name" value="P-loop containing nucleoside triphosphate hydrolases"/>
    <property type="match status" value="1"/>
</dbReference>
<feature type="domain" description="Tr-type G" evidence="2">
    <location>
        <begin position="61"/>
        <end position="251"/>
    </location>
</feature>
<dbReference type="KEGG" id="ahe:Arch_0450"/>
<organism evidence="3 4">
    <name type="scientific">Arcanobacterium haemolyticum (strain ATCC 9345 / DSM 20595 / CCM 5947 / CCUG 17215 / LMG 16163 / NBRC 15585 / NCTC 8452 / 11018)</name>
    <dbReference type="NCBI Taxonomy" id="644284"/>
    <lineage>
        <taxon>Bacteria</taxon>
        <taxon>Bacillati</taxon>
        <taxon>Actinomycetota</taxon>
        <taxon>Actinomycetes</taxon>
        <taxon>Actinomycetales</taxon>
        <taxon>Actinomycetaceae</taxon>
        <taxon>Arcanobacterium</taxon>
    </lineage>
</organism>
<dbReference type="Proteomes" id="UP000000376">
    <property type="component" value="Chromosome"/>
</dbReference>
<dbReference type="InterPro" id="IPR005662">
    <property type="entry name" value="GTPase_Era-like"/>
</dbReference>
<keyword evidence="1" id="KW-0472">Membrane</keyword>
<dbReference type="InterPro" id="IPR027417">
    <property type="entry name" value="P-loop_NTPase"/>
</dbReference>
<keyword evidence="4" id="KW-1185">Reference proteome</keyword>
<dbReference type="GO" id="GO:0000028">
    <property type="term" value="P:ribosomal small subunit assembly"/>
    <property type="evidence" value="ECO:0007669"/>
    <property type="project" value="TreeGrafter"/>
</dbReference>
<dbReference type="PANTHER" id="PTHR42698:SF1">
    <property type="entry name" value="GTPASE ERA, MITOCHONDRIAL"/>
    <property type="match status" value="1"/>
</dbReference>
<evidence type="ECO:0000256" key="1">
    <source>
        <dbReference type="SAM" id="Phobius"/>
    </source>
</evidence>
<keyword evidence="1" id="KW-0812">Transmembrane</keyword>
<dbReference type="EMBL" id="CP002045">
    <property type="protein sequence ID" value="ADH92203.1"/>
    <property type="molecule type" value="Genomic_DNA"/>
</dbReference>
<accession>D7BMQ4</accession>
<feature type="transmembrane region" description="Helical" evidence="1">
    <location>
        <begin position="387"/>
        <end position="408"/>
    </location>
</feature>
<dbReference type="PANTHER" id="PTHR42698">
    <property type="entry name" value="GTPASE ERA"/>
    <property type="match status" value="1"/>
</dbReference>
<gene>
    <name evidence="3" type="ordered locus">Arch_0450</name>
</gene>
<dbReference type="HOGENOM" id="CLU_016609_2_0_11"/>
<dbReference type="Gene3D" id="3.40.50.300">
    <property type="entry name" value="P-loop containing nucleotide triphosphate hydrolases"/>
    <property type="match status" value="1"/>
</dbReference>
<dbReference type="GO" id="GO:0019843">
    <property type="term" value="F:rRNA binding"/>
    <property type="evidence" value="ECO:0007669"/>
    <property type="project" value="TreeGrafter"/>
</dbReference>
<protein>
    <recommendedName>
        <fullName evidence="2">Tr-type G domain-containing protein</fullName>
    </recommendedName>
</protein>
<evidence type="ECO:0000313" key="3">
    <source>
        <dbReference type="EMBL" id="ADH92203.1"/>
    </source>
</evidence>
<evidence type="ECO:0000259" key="2">
    <source>
        <dbReference type="Pfam" id="PF00009"/>
    </source>
</evidence>
<dbReference type="AlphaFoldDB" id="D7BMQ4"/>
<dbReference type="OrthoDB" id="974105at2"/>
<name>D7BMQ4_ARCHD</name>
<dbReference type="GO" id="GO:0043024">
    <property type="term" value="F:ribosomal small subunit binding"/>
    <property type="evidence" value="ECO:0007669"/>
    <property type="project" value="TreeGrafter"/>
</dbReference>